<dbReference type="Pfam" id="PF13224">
    <property type="entry name" value="DUF4032"/>
    <property type="match status" value="1"/>
</dbReference>
<dbReference type="RefSeq" id="WP_207279700.1">
    <property type="nucleotide sequence ID" value="NZ_JAFLEQ010000017.1"/>
</dbReference>
<accession>A0A939E1G8</accession>
<evidence type="ECO:0000313" key="3">
    <source>
        <dbReference type="Proteomes" id="UP000664332"/>
    </source>
</evidence>
<name>A0A939E1G8_9CORY</name>
<dbReference type="InterPro" id="IPR011009">
    <property type="entry name" value="Kinase-like_dom_sf"/>
</dbReference>
<evidence type="ECO:0000259" key="1">
    <source>
        <dbReference type="Pfam" id="PF13224"/>
    </source>
</evidence>
<dbReference type="Proteomes" id="UP000664332">
    <property type="component" value="Unassembled WGS sequence"/>
</dbReference>
<reference evidence="2" key="1">
    <citation type="submission" date="2021-03" db="EMBL/GenBank/DDBJ databases">
        <authorList>
            <person name="Sun Q."/>
        </authorList>
    </citation>
    <scope>NUCLEOTIDE SEQUENCE</scope>
    <source>
        <strain evidence="2">CCM 8862</strain>
    </source>
</reference>
<dbReference type="EMBL" id="JAFLEQ010000017">
    <property type="protein sequence ID" value="MBN9645234.1"/>
    <property type="molecule type" value="Genomic_DNA"/>
</dbReference>
<proteinExistence type="predicted"/>
<keyword evidence="3" id="KW-1185">Reference proteome</keyword>
<gene>
    <name evidence="2" type="ORF">JZY06_11520</name>
</gene>
<dbReference type="SUPFAM" id="SSF56112">
    <property type="entry name" value="Protein kinase-like (PK-like)"/>
    <property type="match status" value="1"/>
</dbReference>
<feature type="domain" description="DUF4032" evidence="1">
    <location>
        <begin position="228"/>
        <end position="390"/>
    </location>
</feature>
<dbReference type="Pfam" id="PF06293">
    <property type="entry name" value="Kdo"/>
    <property type="match status" value="1"/>
</dbReference>
<organism evidence="2 3">
    <name type="scientific">Corynebacterium mendelii</name>
    <dbReference type="NCBI Taxonomy" id="2765362"/>
    <lineage>
        <taxon>Bacteria</taxon>
        <taxon>Bacillati</taxon>
        <taxon>Actinomycetota</taxon>
        <taxon>Actinomycetes</taxon>
        <taxon>Mycobacteriales</taxon>
        <taxon>Corynebacteriaceae</taxon>
        <taxon>Corynebacterium</taxon>
    </lineage>
</organism>
<dbReference type="InterPro" id="IPR025111">
    <property type="entry name" value="DUF4032"/>
</dbReference>
<dbReference type="AlphaFoldDB" id="A0A939E1G8"/>
<comment type="caution">
    <text evidence="2">The sequence shown here is derived from an EMBL/GenBank/DDBJ whole genome shotgun (WGS) entry which is preliminary data.</text>
</comment>
<sequence>MPLQINAANPDPELMSLPWDRPLEKWPTRFLAALPRGISRHTVRFVRLKSSVVAIKETPAPIAWREYRMLQKLVRLKTPCVTPAAVITERTNIHGEELLSCLVTNHLPFSLPYRALFSSGIDEATTTRLIDALAVLLVKLHLLGFFWGDVSLSNTLFRRDAAGFSAYLVDAETGELHEELTAGQRGHDLELARVNIIGELMDLQAAGLIPEDADVVGIGTRVVSSYENLWDELTSEETIAMDERWKLARRIERLEDLGFDVAEMTMVHDAGKEAFVIQPKVVDAGHNKRRVRFLTGLDVHEKQAKRILDTMRTWASAKGIDEEPNQELARRWMMEIYEPTVEMIPRELTHKLERAQLFHEILEHRWYLSERAGRDIGMKQAAKSYLRNQLADKPDEEAFLNFTGSDDDLDDSKPED</sequence>
<evidence type="ECO:0000313" key="2">
    <source>
        <dbReference type="EMBL" id="MBN9645234.1"/>
    </source>
</evidence>
<protein>
    <submittedName>
        <fullName evidence="2">DUF4032 domain-containing protein</fullName>
    </submittedName>
</protein>